<name>A0A941ZYG2_9BACT</name>
<dbReference type="AlphaFoldDB" id="A0A941ZYG2"/>
<accession>A0A941ZYG2</accession>
<dbReference type="Proteomes" id="UP000722750">
    <property type="component" value="Unassembled WGS sequence"/>
</dbReference>
<comment type="caution">
    <text evidence="1">The sequence shown here is derived from an EMBL/GenBank/DDBJ whole genome shotgun (WGS) entry which is preliminary data.</text>
</comment>
<gene>
    <name evidence="1" type="ORF">MAG551_00211</name>
</gene>
<dbReference type="EMBL" id="JAANXD010000012">
    <property type="protein sequence ID" value="MBS1257175.1"/>
    <property type="molecule type" value="Genomic_DNA"/>
</dbReference>
<protein>
    <submittedName>
        <fullName evidence="1">Uncharacterized protein</fullName>
    </submittedName>
</protein>
<reference evidence="1" key="1">
    <citation type="journal article" date="2021" name="ISME J.">
        <title>Fine-scale metabolic discontinuity in a stratified prokaryote microbiome of a Red Sea deep halocline.</title>
        <authorList>
            <person name="Michoud G."/>
            <person name="Ngugi D.K."/>
            <person name="Barozzi A."/>
            <person name="Merlino G."/>
            <person name="Calleja M.L."/>
            <person name="Delgado-Huertas A."/>
            <person name="Moran X.A.G."/>
            <person name="Daffonchio D."/>
        </authorList>
    </citation>
    <scope>NUCLEOTIDE SEQUENCE</scope>
    <source>
        <strain evidence="1">SuakinDeep_MAG55_1</strain>
    </source>
</reference>
<evidence type="ECO:0000313" key="1">
    <source>
        <dbReference type="EMBL" id="MBS1257175.1"/>
    </source>
</evidence>
<organism evidence="1 2">
    <name type="scientific">Candidatus Scalindua arabica</name>
    <dbReference type="NCBI Taxonomy" id="1127984"/>
    <lineage>
        <taxon>Bacteria</taxon>
        <taxon>Pseudomonadati</taxon>
        <taxon>Planctomycetota</taxon>
        <taxon>Candidatus Brocadiia</taxon>
        <taxon>Candidatus Brocadiales</taxon>
        <taxon>Candidatus Scalinduaceae</taxon>
        <taxon>Candidatus Scalindua</taxon>
    </lineage>
</organism>
<sequence>MGDEPKVITSKDKDIEEITLYLHSEMSVIGEPYDIAMVDWGYPENKGKIEFNIREGFEQYIIQRAKSETLFGLSEQTRREIFKEIVMAEDKELRAFIEDPNAPMNNLAEKYLQEVRQKYNITEEIEREIKLEAFRENWPLPEY</sequence>
<evidence type="ECO:0000313" key="2">
    <source>
        <dbReference type="Proteomes" id="UP000722750"/>
    </source>
</evidence>
<proteinExistence type="predicted"/>